<protein>
    <submittedName>
        <fullName evidence="2">Uncharacterized protein</fullName>
    </submittedName>
</protein>
<evidence type="ECO:0000313" key="3">
    <source>
        <dbReference type="Proteomes" id="UP000735302"/>
    </source>
</evidence>
<sequence>MVTAKSTLESDRRSPKLLKSRSGGRWIDSVYAKTTLAQGGITLNNNKKIPCSYCSWQGNMTFTFDEFEDYSQRKIYPSSRYDNPGKKEKFQASSCKILFVERDLPPYGQAWKSM</sequence>
<feature type="region of interest" description="Disordered" evidence="1">
    <location>
        <begin position="1"/>
        <end position="21"/>
    </location>
</feature>
<keyword evidence="3" id="KW-1185">Reference proteome</keyword>
<proteinExistence type="predicted"/>
<dbReference type="EMBL" id="BLXT01006572">
    <property type="protein sequence ID" value="GFO32213.1"/>
    <property type="molecule type" value="Genomic_DNA"/>
</dbReference>
<evidence type="ECO:0000256" key="1">
    <source>
        <dbReference type="SAM" id="MobiDB-lite"/>
    </source>
</evidence>
<organism evidence="2 3">
    <name type="scientific">Plakobranchus ocellatus</name>
    <dbReference type="NCBI Taxonomy" id="259542"/>
    <lineage>
        <taxon>Eukaryota</taxon>
        <taxon>Metazoa</taxon>
        <taxon>Spiralia</taxon>
        <taxon>Lophotrochozoa</taxon>
        <taxon>Mollusca</taxon>
        <taxon>Gastropoda</taxon>
        <taxon>Heterobranchia</taxon>
        <taxon>Euthyneura</taxon>
        <taxon>Panpulmonata</taxon>
        <taxon>Sacoglossa</taxon>
        <taxon>Placobranchoidea</taxon>
        <taxon>Plakobranchidae</taxon>
        <taxon>Plakobranchus</taxon>
    </lineage>
</organism>
<dbReference type="AlphaFoldDB" id="A0AAV4CJR0"/>
<name>A0AAV4CJR0_9GAST</name>
<reference evidence="2 3" key="1">
    <citation type="journal article" date="2021" name="Elife">
        <title>Chloroplast acquisition without the gene transfer in kleptoplastic sea slugs, Plakobranchus ocellatus.</title>
        <authorList>
            <person name="Maeda T."/>
            <person name="Takahashi S."/>
            <person name="Yoshida T."/>
            <person name="Shimamura S."/>
            <person name="Takaki Y."/>
            <person name="Nagai Y."/>
            <person name="Toyoda A."/>
            <person name="Suzuki Y."/>
            <person name="Arimoto A."/>
            <person name="Ishii H."/>
            <person name="Satoh N."/>
            <person name="Nishiyama T."/>
            <person name="Hasebe M."/>
            <person name="Maruyama T."/>
            <person name="Minagawa J."/>
            <person name="Obokata J."/>
            <person name="Shigenobu S."/>
        </authorList>
    </citation>
    <scope>NUCLEOTIDE SEQUENCE [LARGE SCALE GENOMIC DNA]</scope>
</reference>
<accession>A0AAV4CJR0</accession>
<comment type="caution">
    <text evidence="2">The sequence shown here is derived from an EMBL/GenBank/DDBJ whole genome shotgun (WGS) entry which is preliminary data.</text>
</comment>
<dbReference type="Proteomes" id="UP000735302">
    <property type="component" value="Unassembled WGS sequence"/>
</dbReference>
<gene>
    <name evidence="2" type="ORF">PoB_005871800</name>
</gene>
<evidence type="ECO:0000313" key="2">
    <source>
        <dbReference type="EMBL" id="GFO32213.1"/>
    </source>
</evidence>